<protein>
    <submittedName>
        <fullName evidence="4">Aspartyl protease</fullName>
    </submittedName>
</protein>
<reference evidence="4 5" key="1">
    <citation type="submission" date="2020-04" db="EMBL/GenBank/DDBJ databases">
        <title>Genome sequence of Altibacter aquimarinus strain ALE3EI.</title>
        <authorList>
            <person name="Oh H.-M."/>
            <person name="Jang D."/>
        </authorList>
    </citation>
    <scope>NUCLEOTIDE SEQUENCE [LARGE SCALE GENOMIC DNA]</scope>
    <source>
        <strain evidence="4 5">ALE3EI</strain>
    </source>
</reference>
<dbReference type="SMART" id="SM00228">
    <property type="entry name" value="PDZ"/>
    <property type="match status" value="1"/>
</dbReference>
<dbReference type="Pfam" id="PF13650">
    <property type="entry name" value="Asp_protease_2"/>
    <property type="match status" value="1"/>
</dbReference>
<dbReference type="Gene3D" id="2.30.42.10">
    <property type="match status" value="1"/>
</dbReference>
<keyword evidence="4" id="KW-0645">Protease</keyword>
<evidence type="ECO:0000256" key="1">
    <source>
        <dbReference type="ARBA" id="ARBA00022801"/>
    </source>
</evidence>
<dbReference type="Pfam" id="PF17820">
    <property type="entry name" value="PDZ_6"/>
    <property type="match status" value="1"/>
</dbReference>
<dbReference type="InterPro" id="IPR021109">
    <property type="entry name" value="Peptidase_aspartic_dom_sf"/>
</dbReference>
<feature type="domain" description="PDZ" evidence="2">
    <location>
        <begin position="322"/>
        <end position="389"/>
    </location>
</feature>
<dbReference type="InterPro" id="IPR001478">
    <property type="entry name" value="PDZ"/>
</dbReference>
<evidence type="ECO:0000259" key="3">
    <source>
        <dbReference type="PROSITE" id="PS50175"/>
    </source>
</evidence>
<proteinExistence type="predicted"/>
<dbReference type="KEGG" id="alti:ALE3EI_0249"/>
<evidence type="ECO:0000313" key="4">
    <source>
        <dbReference type="EMBL" id="QNJ96838.1"/>
    </source>
</evidence>
<dbReference type="InterPro" id="IPR041489">
    <property type="entry name" value="PDZ_6"/>
</dbReference>
<dbReference type="SUPFAM" id="SSF50156">
    <property type="entry name" value="PDZ domain-like"/>
    <property type="match status" value="1"/>
</dbReference>
<dbReference type="EMBL" id="CP052909">
    <property type="protein sequence ID" value="QNJ96838.1"/>
    <property type="molecule type" value="Genomic_DNA"/>
</dbReference>
<organism evidence="4 5">
    <name type="scientific">Constantimarinum furrinae</name>
    <dbReference type="NCBI Taxonomy" id="2562285"/>
    <lineage>
        <taxon>Bacteria</taxon>
        <taxon>Pseudomonadati</taxon>
        <taxon>Bacteroidota</taxon>
        <taxon>Flavobacteriia</taxon>
        <taxon>Flavobacteriales</taxon>
        <taxon>Flavobacteriaceae</taxon>
        <taxon>Altibacter/Constantimarinum group</taxon>
        <taxon>Constantimarinum</taxon>
    </lineage>
</organism>
<sequence length="402" mass="45184">MIIPVDINGSRLSFLLDTGVNSTLLFALGEQDSIQLNNAKPVKIKGLGQGGAIDALVSENNIVKIGRAVDSDHKIFVVLDKKLNFSTRMGVPIHGIIGFDLFKDFVIQTDYSSKRVTLYPHQSYKRKRCRKCAEFNLRFSGNKPYIDIEVSQLTAMKEVTLLIDSGSSDALWIFEEQEFISESPKNYFSDFLGLGLSGNIFGKRSKLDMVKLRNYELRNTTAAFPDATSLENITFFEGRDGSLGGEILRRFTVVMDYNSKLMTLKRNGYFNDPFHYDMSGLTIEHDGMIPVKDVAPVERHILGRNKESGTFSKVTEVLVNPGFQFFLAPKFVVAELREDSPAALAGIKKGDEVLSVNGKPAYRYKLYELIDLFSSKPGRKITMTVDRNGYTAKFKFILKELI</sequence>
<keyword evidence="1" id="KW-0378">Hydrolase</keyword>
<dbReference type="PROSITE" id="PS50175">
    <property type="entry name" value="ASP_PROT_RETROV"/>
    <property type="match status" value="1"/>
</dbReference>
<accession>A0A7G8PR72</accession>
<dbReference type="Proteomes" id="UP000515514">
    <property type="component" value="Chromosome"/>
</dbReference>
<name>A0A7G8PR72_9FLAO</name>
<dbReference type="PROSITE" id="PS50106">
    <property type="entry name" value="PDZ"/>
    <property type="match status" value="1"/>
</dbReference>
<dbReference type="InterPro" id="IPR036034">
    <property type="entry name" value="PDZ_sf"/>
</dbReference>
<feature type="domain" description="Peptidase A2" evidence="3">
    <location>
        <begin position="12"/>
        <end position="101"/>
    </location>
</feature>
<keyword evidence="5" id="KW-1185">Reference proteome</keyword>
<dbReference type="GO" id="GO:0006508">
    <property type="term" value="P:proteolysis"/>
    <property type="evidence" value="ECO:0007669"/>
    <property type="project" value="UniProtKB-KW"/>
</dbReference>
<dbReference type="AlphaFoldDB" id="A0A7G8PR72"/>
<dbReference type="InterPro" id="IPR001995">
    <property type="entry name" value="Peptidase_A2_cat"/>
</dbReference>
<dbReference type="Gene3D" id="2.40.70.10">
    <property type="entry name" value="Acid Proteases"/>
    <property type="match status" value="1"/>
</dbReference>
<evidence type="ECO:0000313" key="5">
    <source>
        <dbReference type="Proteomes" id="UP000515514"/>
    </source>
</evidence>
<evidence type="ECO:0000259" key="2">
    <source>
        <dbReference type="PROSITE" id="PS50106"/>
    </source>
</evidence>
<dbReference type="GO" id="GO:0004190">
    <property type="term" value="F:aspartic-type endopeptidase activity"/>
    <property type="evidence" value="ECO:0007669"/>
    <property type="project" value="InterPro"/>
</dbReference>
<gene>
    <name evidence="4" type="ORF">ALE3EI_0249</name>
</gene>